<dbReference type="PROSITE" id="PS50132">
    <property type="entry name" value="RGS"/>
    <property type="match status" value="1"/>
</dbReference>
<dbReference type="GO" id="GO:0009968">
    <property type="term" value="P:negative regulation of signal transduction"/>
    <property type="evidence" value="ECO:0007669"/>
    <property type="project" value="UniProtKB-KW"/>
</dbReference>
<keyword evidence="1" id="KW-0734">Signal transduction inhibitor</keyword>
<protein>
    <submittedName>
        <fullName evidence="3">Regulator of G protein signaling 2</fullName>
    </submittedName>
</protein>
<dbReference type="PRINTS" id="PR01301">
    <property type="entry name" value="RGSPROTEIN"/>
</dbReference>
<dbReference type="PANTHER" id="PTHR10845:SF43">
    <property type="entry name" value="REGULATOR OF G-PROTEIN SIGNALING 2"/>
    <property type="match status" value="1"/>
</dbReference>
<dbReference type="FunFam" id="1.10.196.10:FF:000001">
    <property type="entry name" value="Regulator of G-protein signaling 8"/>
    <property type="match status" value="1"/>
</dbReference>
<evidence type="ECO:0000313" key="3">
    <source>
        <dbReference type="Ensembl" id="ENSNMLP00000042319.1"/>
    </source>
</evidence>
<dbReference type="InterPro" id="IPR016137">
    <property type="entry name" value="RGS"/>
</dbReference>
<evidence type="ECO:0000259" key="2">
    <source>
        <dbReference type="PROSITE" id="PS50132"/>
    </source>
</evidence>
<feature type="domain" description="RGS" evidence="2">
    <location>
        <begin position="67"/>
        <end position="183"/>
    </location>
</feature>
<dbReference type="FunFam" id="1.10.167.10:FF:000001">
    <property type="entry name" value="Putative regulator of g-protein signaling 12"/>
    <property type="match status" value="1"/>
</dbReference>
<reference evidence="3" key="2">
    <citation type="submission" date="2025-09" db="UniProtKB">
        <authorList>
            <consortium name="Ensembl"/>
        </authorList>
    </citation>
    <scope>IDENTIFICATION</scope>
</reference>
<dbReference type="SMART" id="SM00315">
    <property type="entry name" value="RGS"/>
    <property type="match status" value="1"/>
</dbReference>
<proteinExistence type="predicted"/>
<evidence type="ECO:0000313" key="4">
    <source>
        <dbReference type="Proteomes" id="UP000694523"/>
    </source>
</evidence>
<dbReference type="SUPFAM" id="SSF48097">
    <property type="entry name" value="Regulator of G-protein signaling, RGS"/>
    <property type="match status" value="1"/>
</dbReference>
<keyword evidence="4" id="KW-1185">Reference proteome</keyword>
<evidence type="ECO:0000256" key="1">
    <source>
        <dbReference type="ARBA" id="ARBA00022700"/>
    </source>
</evidence>
<name>A0A8C6UZ66_9GOBI</name>
<dbReference type="Proteomes" id="UP000694523">
    <property type="component" value="Unplaced"/>
</dbReference>
<sequence>MRGRLQIKAPTHKEFTDNMEINAEMQGIKRKSWKNRITLLLKKNKPHRMKRKSHWPNTDDVLLWGQSLDHLLSHKYGRAAFLVFLKSEFCEENLEFWWKCEEFRILKSHKELESRAQSIYQEFVQSEAPKEINLDYQTRNGVMQSLPEPTPSLFIAAQRKVYSLMENNAYPRFIQSDFYRNLCATSKGGTKDCEKSSTI</sequence>
<accession>A0A8C6UZ66</accession>
<dbReference type="Pfam" id="PF00615">
    <property type="entry name" value="RGS"/>
    <property type="match status" value="1"/>
</dbReference>
<dbReference type="InterPro" id="IPR044926">
    <property type="entry name" value="RGS_subdomain_2"/>
</dbReference>
<dbReference type="InterPro" id="IPR036305">
    <property type="entry name" value="RGS_sf"/>
</dbReference>
<dbReference type="Ensembl" id="ENSNMLT00000047001.1">
    <property type="protein sequence ID" value="ENSNMLP00000042319.1"/>
    <property type="gene ID" value="ENSNMLG00000025783.1"/>
</dbReference>
<dbReference type="PANTHER" id="PTHR10845">
    <property type="entry name" value="REGULATOR OF G PROTEIN SIGNALING"/>
    <property type="match status" value="1"/>
</dbReference>
<reference evidence="3" key="1">
    <citation type="submission" date="2025-08" db="UniProtKB">
        <authorList>
            <consortium name="Ensembl"/>
        </authorList>
    </citation>
    <scope>IDENTIFICATION</scope>
</reference>
<dbReference type="AlphaFoldDB" id="A0A8C6UZ66"/>
<organism evidence="3 4">
    <name type="scientific">Neogobius melanostomus</name>
    <name type="common">round goby</name>
    <dbReference type="NCBI Taxonomy" id="47308"/>
    <lineage>
        <taxon>Eukaryota</taxon>
        <taxon>Metazoa</taxon>
        <taxon>Chordata</taxon>
        <taxon>Craniata</taxon>
        <taxon>Vertebrata</taxon>
        <taxon>Euteleostomi</taxon>
        <taxon>Actinopterygii</taxon>
        <taxon>Neopterygii</taxon>
        <taxon>Teleostei</taxon>
        <taxon>Neoteleostei</taxon>
        <taxon>Acanthomorphata</taxon>
        <taxon>Gobiaria</taxon>
        <taxon>Gobiiformes</taxon>
        <taxon>Gobioidei</taxon>
        <taxon>Gobiidae</taxon>
        <taxon>Benthophilinae</taxon>
        <taxon>Neogobiini</taxon>
        <taxon>Neogobius</taxon>
    </lineage>
</organism>
<dbReference type="Gene3D" id="1.10.167.10">
    <property type="entry name" value="Regulator of G-protein Signalling 4, domain 2"/>
    <property type="match status" value="1"/>
</dbReference>